<dbReference type="STRING" id="400092.PKOR_16315"/>
<proteinExistence type="predicted"/>
<reference evidence="1 2" key="1">
    <citation type="journal article" date="2015" name="Sci. Rep.">
        <title>Unraveling adaptation of Pontibacter korlensis to radiation and infertility in desert through complete genome and comparative transcriptomic analysis.</title>
        <authorList>
            <person name="Dai J."/>
            <person name="Dai W."/>
            <person name="Qiu C."/>
            <person name="Yang Z."/>
            <person name="Zhang Y."/>
            <person name="Zhou M."/>
            <person name="Zhang L."/>
            <person name="Fang C."/>
            <person name="Gao Q."/>
            <person name="Yang Q."/>
            <person name="Li X."/>
            <person name="Wang Z."/>
            <person name="Wang Z."/>
            <person name="Jia Z."/>
            <person name="Chen X."/>
        </authorList>
    </citation>
    <scope>NUCLEOTIDE SEQUENCE [LARGE SCALE GENOMIC DNA]</scope>
    <source>
        <strain evidence="1 2">X14-1T</strain>
    </source>
</reference>
<accession>A0A0E3ZI16</accession>
<sequence length="234" mass="27053">MIVLDEVLKYIKNKKSSFIYAQPVKHEKLNGGDLEIYYELDHDQYLRLFFQAKVIKKSGYFSGLNQKNSNGKQIDLLEKFESIAGCQTFYIFYNGIAGFKFNHKDCQGDYTEKQLGCTIVETSEVKSLNKVYGDKIKHEILYNKADLKGRPWREIPCCLMKKKDSKGLRIYSFAEINSDPSFRPLNFEKEKASTLSYQQLPPSTDVTKINSTLREKGYQPAARLVLTKTEPNRK</sequence>
<evidence type="ECO:0000313" key="2">
    <source>
        <dbReference type="Proteomes" id="UP000033109"/>
    </source>
</evidence>
<protein>
    <submittedName>
        <fullName evidence="1">Uncharacterized protein</fullName>
    </submittedName>
</protein>
<keyword evidence="2" id="KW-1185">Reference proteome</keyword>
<evidence type="ECO:0000313" key="1">
    <source>
        <dbReference type="EMBL" id="AKD04364.1"/>
    </source>
</evidence>
<name>A0A0E3ZI16_9BACT</name>
<dbReference type="HOGENOM" id="CLU_969247_0_0_10"/>
<gene>
    <name evidence="1" type="ORF">PKOR_16315</name>
</gene>
<dbReference type="Proteomes" id="UP000033109">
    <property type="component" value="Chromosome"/>
</dbReference>
<dbReference type="EMBL" id="CP009621">
    <property type="protein sequence ID" value="AKD04364.1"/>
    <property type="molecule type" value="Genomic_DNA"/>
</dbReference>
<dbReference type="PATRIC" id="fig|400092.3.peg.3577"/>
<dbReference type="KEGG" id="pko:PKOR_16315"/>
<organism evidence="1 2">
    <name type="scientific">Pontibacter korlensis</name>
    <dbReference type="NCBI Taxonomy" id="400092"/>
    <lineage>
        <taxon>Bacteria</taxon>
        <taxon>Pseudomonadati</taxon>
        <taxon>Bacteroidota</taxon>
        <taxon>Cytophagia</taxon>
        <taxon>Cytophagales</taxon>
        <taxon>Hymenobacteraceae</taxon>
        <taxon>Pontibacter</taxon>
    </lineage>
</organism>
<dbReference type="AlphaFoldDB" id="A0A0E3ZI16"/>
<dbReference type="RefSeq" id="WP_046312142.1">
    <property type="nucleotide sequence ID" value="NZ_CBCSCY010000029.1"/>
</dbReference>
<dbReference type="OrthoDB" id="1441589at2"/>